<sequence>MTSSAFPPPISEPDPSTFTCSSSLVGPCSGCQRSTHRYGSGGLPLCHWCMTTARESWGTGVRFNNTRTQAN</sequence>
<dbReference type="Proteomes" id="UP001340816">
    <property type="component" value="Chromosome"/>
</dbReference>
<evidence type="ECO:0000313" key="2">
    <source>
        <dbReference type="Proteomes" id="UP001340816"/>
    </source>
</evidence>
<organism evidence="1 2">
    <name type="scientific">Streptomyces phaeochromogenes</name>
    <dbReference type="NCBI Taxonomy" id="1923"/>
    <lineage>
        <taxon>Bacteria</taxon>
        <taxon>Bacillati</taxon>
        <taxon>Actinomycetota</taxon>
        <taxon>Actinomycetes</taxon>
        <taxon>Kitasatosporales</taxon>
        <taxon>Streptomycetaceae</taxon>
        <taxon>Streptomyces</taxon>
        <taxon>Streptomyces phaeochromogenes group</taxon>
    </lineage>
</organism>
<accession>A0ABZ1H383</accession>
<dbReference type="RefSeq" id="WP_326757427.1">
    <property type="nucleotide sequence ID" value="NZ_CP109135.1"/>
</dbReference>
<dbReference type="EMBL" id="CP109135">
    <property type="protein sequence ID" value="WSD11845.1"/>
    <property type="molecule type" value="Genomic_DNA"/>
</dbReference>
<keyword evidence="2" id="KW-1185">Reference proteome</keyword>
<proteinExistence type="predicted"/>
<name>A0ABZ1H383_STRPH</name>
<evidence type="ECO:0000313" key="1">
    <source>
        <dbReference type="EMBL" id="WSD11845.1"/>
    </source>
</evidence>
<protein>
    <submittedName>
        <fullName evidence="1">Uncharacterized protein</fullName>
    </submittedName>
</protein>
<gene>
    <name evidence="1" type="ORF">OHB35_00670</name>
</gene>
<reference evidence="1 2" key="1">
    <citation type="submission" date="2022-10" db="EMBL/GenBank/DDBJ databases">
        <title>The complete genomes of actinobacterial strains from the NBC collection.</title>
        <authorList>
            <person name="Joergensen T.S."/>
            <person name="Alvarez Arevalo M."/>
            <person name="Sterndorff E.B."/>
            <person name="Faurdal D."/>
            <person name="Vuksanovic O."/>
            <person name="Mourched A.-S."/>
            <person name="Charusanti P."/>
            <person name="Shaw S."/>
            <person name="Blin K."/>
            <person name="Weber T."/>
        </authorList>
    </citation>
    <scope>NUCLEOTIDE SEQUENCE [LARGE SCALE GENOMIC DNA]</scope>
    <source>
        <strain evidence="1 2">NBC 01752</strain>
    </source>
</reference>